<dbReference type="InterPro" id="IPR016187">
    <property type="entry name" value="CTDL_fold"/>
</dbReference>
<sequence length="354" mass="38503">MTWQLDGKISRVFHAGRRHVEARRLLAGAAVLLAVTGCGEGAAPVDKQVAAVSSRQCQAIADTPVKLAGGTFHMGEDDVYAEEGPVRKTTVGGFWIDPHEVTNRQFGDFVRATNYVTVAEKPVDLKQFQVPADQIPPDMMKAGSAVFTPPDFPSNNYSDWWKYVPGASWKKPYGPKGADAVANEPAVHLAWDDMVAYAKWRGGRIPTEAEWEFAASAGAPSKNVQPAEANSWQGAFPNYNAETDGFKGVAPVGCYKPNAHGLYDMVGNVWEVTADFFKPGHNPDERDNPKGPAEKASYDPYNPGMPSRTVKGGSYLCAPNYCQRYRPASRQGRDPGMGTSNVGFRLVYDEAPKA</sequence>
<feature type="region of interest" description="Disordered" evidence="1">
    <location>
        <begin position="280"/>
        <end position="304"/>
    </location>
</feature>
<dbReference type="Gene3D" id="3.90.1580.10">
    <property type="entry name" value="paralog of FGE (formylglycine-generating enzyme)"/>
    <property type="match status" value="1"/>
</dbReference>
<evidence type="ECO:0000256" key="1">
    <source>
        <dbReference type="SAM" id="MobiDB-lite"/>
    </source>
</evidence>
<accession>A0A246JV63</accession>
<organism evidence="3 4">
    <name type="scientific">Sphingopyxis witflariensis</name>
    <dbReference type="NCBI Taxonomy" id="173675"/>
    <lineage>
        <taxon>Bacteria</taxon>
        <taxon>Pseudomonadati</taxon>
        <taxon>Pseudomonadota</taxon>
        <taxon>Alphaproteobacteria</taxon>
        <taxon>Sphingomonadales</taxon>
        <taxon>Sphingomonadaceae</taxon>
        <taxon>Sphingopyxis</taxon>
    </lineage>
</organism>
<dbReference type="SUPFAM" id="SSF56436">
    <property type="entry name" value="C-type lectin-like"/>
    <property type="match status" value="1"/>
</dbReference>
<evidence type="ECO:0000259" key="2">
    <source>
        <dbReference type="Pfam" id="PF03781"/>
    </source>
</evidence>
<dbReference type="OrthoDB" id="9768004at2"/>
<dbReference type="InterPro" id="IPR005532">
    <property type="entry name" value="SUMF_dom"/>
</dbReference>
<proteinExistence type="predicted"/>
<dbReference type="InterPro" id="IPR042095">
    <property type="entry name" value="SUMF_sf"/>
</dbReference>
<evidence type="ECO:0000313" key="3">
    <source>
        <dbReference type="EMBL" id="OWQ96386.1"/>
    </source>
</evidence>
<dbReference type="PANTHER" id="PTHR23150">
    <property type="entry name" value="SULFATASE MODIFYING FACTOR 1, 2"/>
    <property type="match status" value="1"/>
</dbReference>
<keyword evidence="3" id="KW-0449">Lipoprotein</keyword>
<dbReference type="GO" id="GO:0120147">
    <property type="term" value="F:formylglycine-generating oxidase activity"/>
    <property type="evidence" value="ECO:0007669"/>
    <property type="project" value="TreeGrafter"/>
</dbReference>
<dbReference type="Pfam" id="PF03781">
    <property type="entry name" value="FGE-sulfatase"/>
    <property type="match status" value="1"/>
</dbReference>
<dbReference type="PANTHER" id="PTHR23150:SF19">
    <property type="entry name" value="FORMYLGLYCINE-GENERATING ENZYME"/>
    <property type="match status" value="1"/>
</dbReference>
<feature type="domain" description="Sulfatase-modifying factor enzyme-like" evidence="2">
    <location>
        <begin position="64"/>
        <end position="347"/>
    </location>
</feature>
<keyword evidence="4" id="KW-1185">Reference proteome</keyword>
<dbReference type="Proteomes" id="UP000197097">
    <property type="component" value="Unassembled WGS sequence"/>
</dbReference>
<feature type="compositionally biased region" description="Basic and acidic residues" evidence="1">
    <location>
        <begin position="281"/>
        <end position="297"/>
    </location>
</feature>
<name>A0A246JV63_9SPHN</name>
<dbReference type="AlphaFoldDB" id="A0A246JV63"/>
<comment type="caution">
    <text evidence="3">The sequence shown here is derived from an EMBL/GenBank/DDBJ whole genome shotgun (WGS) entry which is preliminary data.</text>
</comment>
<protein>
    <submittedName>
        <fullName evidence="3">Gliding motility-associated lipoprotein GldK</fullName>
    </submittedName>
</protein>
<evidence type="ECO:0000313" key="4">
    <source>
        <dbReference type="Proteomes" id="UP000197097"/>
    </source>
</evidence>
<reference evidence="3 4" key="1">
    <citation type="journal article" date="2002" name="Int. J. Syst. Evol. Microbiol.">
        <title>Sphingopyxis witflariensis sp. nov., isolated from activated sludge.</title>
        <authorList>
            <person name="Kampfer P."/>
            <person name="Witzenberger R."/>
            <person name="Denner E.B."/>
            <person name="Busse H.J."/>
            <person name="Neef A."/>
        </authorList>
    </citation>
    <scope>NUCLEOTIDE SEQUENCE [LARGE SCALE GENOMIC DNA]</scope>
    <source>
        <strain evidence="3 4">DSM 14551</strain>
    </source>
</reference>
<dbReference type="RefSeq" id="WP_088473130.1">
    <property type="nucleotide sequence ID" value="NZ_NISJ01000006.1"/>
</dbReference>
<dbReference type="InterPro" id="IPR051043">
    <property type="entry name" value="Sulfatase_Mod_Factor_Kinase"/>
</dbReference>
<dbReference type="EMBL" id="NISJ01000006">
    <property type="protein sequence ID" value="OWQ96386.1"/>
    <property type="molecule type" value="Genomic_DNA"/>
</dbReference>
<gene>
    <name evidence="3" type="ORF">CDQ91_12880</name>
</gene>